<dbReference type="OrthoDB" id="5220117at2759"/>
<name>A0A9Q8Z0N0_CURCL</name>
<evidence type="ECO:0000313" key="2">
    <source>
        <dbReference type="EMBL" id="USP73634.1"/>
    </source>
</evidence>
<keyword evidence="3" id="KW-1185">Reference proteome</keyword>
<protein>
    <submittedName>
        <fullName evidence="2">Uncharacterized protein</fullName>
    </submittedName>
</protein>
<accession>A0A9Q8Z0N0</accession>
<organism evidence="2 3">
    <name type="scientific">Curvularia clavata</name>
    <dbReference type="NCBI Taxonomy" id="95742"/>
    <lineage>
        <taxon>Eukaryota</taxon>
        <taxon>Fungi</taxon>
        <taxon>Dikarya</taxon>
        <taxon>Ascomycota</taxon>
        <taxon>Pezizomycotina</taxon>
        <taxon>Dothideomycetes</taxon>
        <taxon>Pleosporomycetidae</taxon>
        <taxon>Pleosporales</taxon>
        <taxon>Pleosporineae</taxon>
        <taxon>Pleosporaceae</taxon>
        <taxon>Curvularia</taxon>
    </lineage>
</organism>
<dbReference type="VEuPathDB" id="FungiDB:yc1106_00908"/>
<evidence type="ECO:0000256" key="1">
    <source>
        <dbReference type="SAM" id="MobiDB-lite"/>
    </source>
</evidence>
<gene>
    <name evidence="2" type="ORF">yc1106_00908</name>
</gene>
<reference evidence="2" key="1">
    <citation type="submission" date="2021-12" db="EMBL/GenBank/DDBJ databases">
        <title>Curvularia clavata genome.</title>
        <authorList>
            <person name="Cao Y."/>
        </authorList>
    </citation>
    <scope>NUCLEOTIDE SEQUENCE</scope>
    <source>
        <strain evidence="2">Yc1106</strain>
    </source>
</reference>
<dbReference type="Proteomes" id="UP001056012">
    <property type="component" value="Chromosome 1"/>
</dbReference>
<dbReference type="AlphaFoldDB" id="A0A9Q8Z0N0"/>
<feature type="region of interest" description="Disordered" evidence="1">
    <location>
        <begin position="106"/>
        <end position="141"/>
    </location>
</feature>
<feature type="compositionally biased region" description="Acidic residues" evidence="1">
    <location>
        <begin position="107"/>
        <end position="130"/>
    </location>
</feature>
<evidence type="ECO:0000313" key="3">
    <source>
        <dbReference type="Proteomes" id="UP001056012"/>
    </source>
</evidence>
<proteinExistence type="predicted"/>
<dbReference type="EMBL" id="CP089274">
    <property type="protein sequence ID" value="USP73634.1"/>
    <property type="molecule type" value="Genomic_DNA"/>
</dbReference>
<sequence>MDDWQDVAFSSRHMHNRTGRTGKSKHTSAFDVRKTFASYSVKCPAWQKVLGANGDAQQDQEASLELYRLTESGEGVVGELILPGVLRTAVILAGSRDTLRRVIADVEPGEEEVANEQDNEQGDGDSDSFTEPESPAKTRFDTFEKNSFRSPKFWFRWSGVPSSGVSQPASKGDRAYESDLGYIVFSGNDCRKFKGTINCASLKWKNVAITGHKVIARSESDTQVTWGKDEVPL</sequence>